<feature type="domain" description="HPP transmembrane region" evidence="2">
    <location>
        <begin position="8"/>
        <end position="144"/>
    </location>
</feature>
<organism evidence="3 4">
    <name type="scientific">Aeromonas veronii</name>
    <dbReference type="NCBI Taxonomy" id="654"/>
    <lineage>
        <taxon>Bacteria</taxon>
        <taxon>Pseudomonadati</taxon>
        <taxon>Pseudomonadota</taxon>
        <taxon>Gammaproteobacteria</taxon>
        <taxon>Aeromonadales</taxon>
        <taxon>Aeromonadaceae</taxon>
        <taxon>Aeromonas</taxon>
    </lineage>
</organism>
<evidence type="ECO:0000256" key="1">
    <source>
        <dbReference type="SAM" id="Phobius"/>
    </source>
</evidence>
<dbReference type="Pfam" id="PF04982">
    <property type="entry name" value="TM_HPP"/>
    <property type="match status" value="1"/>
</dbReference>
<evidence type="ECO:0000313" key="4">
    <source>
        <dbReference type="Proteomes" id="UP000439123"/>
    </source>
</evidence>
<dbReference type="PANTHER" id="PTHR33741:SF5">
    <property type="entry name" value="TRANSMEMBRANE PROTEIN DDB_G0269096-RELATED"/>
    <property type="match status" value="1"/>
</dbReference>
<dbReference type="PANTHER" id="PTHR33741">
    <property type="entry name" value="TRANSMEMBRANE PROTEIN DDB_G0269096-RELATED"/>
    <property type="match status" value="1"/>
</dbReference>
<keyword evidence="1" id="KW-0812">Transmembrane</keyword>
<keyword evidence="1" id="KW-0472">Membrane</keyword>
<feature type="transmembrane region" description="Helical" evidence="1">
    <location>
        <begin position="121"/>
        <end position="140"/>
    </location>
</feature>
<keyword evidence="1" id="KW-1133">Transmembrane helix</keyword>
<proteinExistence type="predicted"/>
<name>A0A653LB66_AERVE</name>
<evidence type="ECO:0000313" key="3">
    <source>
        <dbReference type="EMBL" id="VXA88786.1"/>
    </source>
</evidence>
<dbReference type="InterPro" id="IPR058581">
    <property type="entry name" value="TM_HPP"/>
</dbReference>
<accession>A0A653LB66</accession>
<feature type="transmembrane region" description="Helical" evidence="1">
    <location>
        <begin position="31"/>
        <end position="48"/>
    </location>
</feature>
<dbReference type="InterPro" id="IPR007065">
    <property type="entry name" value="HPP"/>
</dbReference>
<dbReference type="AlphaFoldDB" id="A0A653LB66"/>
<feature type="transmembrane region" description="Helical" evidence="1">
    <location>
        <begin position="6"/>
        <end position="24"/>
    </location>
</feature>
<dbReference type="EMBL" id="CABWLC010000020">
    <property type="protein sequence ID" value="VXA88786.1"/>
    <property type="molecule type" value="Genomic_DNA"/>
</dbReference>
<protein>
    <submittedName>
        <fullName evidence="3">HPP family protein</fullName>
    </submittedName>
</protein>
<gene>
    <name evidence="3" type="ORF">AERO8C_70414</name>
</gene>
<sequence>MMTKWYGPLWAGVGAALTIGILGWLNLSCHVALVMAPFGASCVLLFSLPDSPLARPKNVLGGHLLTACVGLVIGLLPLPAEVQMALATGLAIALMQGLNILHPPAGANPLLILMTGQEPAFLWQTVLPGTLLLMVLAYGFQWLRQKWPIAA</sequence>
<evidence type="ECO:0000259" key="2">
    <source>
        <dbReference type="Pfam" id="PF04982"/>
    </source>
</evidence>
<feature type="transmembrane region" description="Helical" evidence="1">
    <location>
        <begin position="60"/>
        <end position="78"/>
    </location>
</feature>
<dbReference type="Proteomes" id="UP000439123">
    <property type="component" value="Unassembled WGS sequence"/>
</dbReference>
<reference evidence="3 4" key="1">
    <citation type="submission" date="2019-10" db="EMBL/GenBank/DDBJ databases">
        <authorList>
            <person name="Karimi E."/>
        </authorList>
    </citation>
    <scope>NUCLEOTIDE SEQUENCE [LARGE SCALE GENOMIC DNA]</scope>
    <source>
        <strain evidence="3">Aeromonas sp. 8C</strain>
    </source>
</reference>